<feature type="transmembrane region" description="Helical" evidence="1">
    <location>
        <begin position="142"/>
        <end position="160"/>
    </location>
</feature>
<dbReference type="Pfam" id="PF11158">
    <property type="entry name" value="DUF2938"/>
    <property type="match status" value="1"/>
</dbReference>
<evidence type="ECO:0000313" key="3">
    <source>
        <dbReference type="Proteomes" id="UP001224516"/>
    </source>
</evidence>
<name>A0ABU8V3Y2_9NEIS</name>
<sequence>MTLEYLCYTLALGVGATLIMDLWAWVLRRFFHIPSLNYAMVGRWGGHLLRGRFHHDNIAQAEPISGEAPLGWLLHYGIGVVFAAMLLALCGPEWRHAPTLPPALAFGLASVAAPFLILQPGLGTGIAASKTSQPNAARLRSLAAHGAFGLGLYVSALLLAR</sequence>
<gene>
    <name evidence="2" type="ORF">QCL97_014100</name>
</gene>
<reference evidence="2 3" key="1">
    <citation type="submission" date="2023-12" db="EMBL/GenBank/DDBJ databases">
        <title>Evaluation and characterization of a potential secondary metabolite violacein from indigenous Chromobacterium amazonense SAM215.</title>
        <authorList>
            <person name="Tarafdar M.R."/>
            <person name="Abedin S.M."/>
            <person name="Atiqua A."/>
            <person name="Saha A."/>
            <person name="Khan S.N."/>
        </authorList>
    </citation>
    <scope>NUCLEOTIDE SEQUENCE [LARGE SCALE GENOMIC DNA]</scope>
    <source>
        <strain evidence="2 3">SAM215</strain>
    </source>
</reference>
<dbReference type="Proteomes" id="UP001224516">
    <property type="component" value="Unassembled WGS sequence"/>
</dbReference>
<dbReference type="EMBL" id="JAVFJF020000030">
    <property type="protein sequence ID" value="MEJ8675864.1"/>
    <property type="molecule type" value="Genomic_DNA"/>
</dbReference>
<organism evidence="2 3">
    <name type="scientific">Chromobacterium amazonense</name>
    <dbReference type="NCBI Taxonomy" id="1382803"/>
    <lineage>
        <taxon>Bacteria</taxon>
        <taxon>Pseudomonadati</taxon>
        <taxon>Pseudomonadota</taxon>
        <taxon>Betaproteobacteria</taxon>
        <taxon>Neisseriales</taxon>
        <taxon>Chromobacteriaceae</taxon>
        <taxon>Chromobacterium</taxon>
    </lineage>
</organism>
<keyword evidence="1" id="KW-0472">Membrane</keyword>
<dbReference type="InterPro" id="IPR021329">
    <property type="entry name" value="DUF2938"/>
</dbReference>
<evidence type="ECO:0000313" key="2">
    <source>
        <dbReference type="EMBL" id="MEJ8675864.1"/>
    </source>
</evidence>
<evidence type="ECO:0000256" key="1">
    <source>
        <dbReference type="SAM" id="Phobius"/>
    </source>
</evidence>
<keyword evidence="1" id="KW-1133">Transmembrane helix</keyword>
<feature type="transmembrane region" description="Helical" evidence="1">
    <location>
        <begin position="103"/>
        <end position="122"/>
    </location>
</feature>
<feature type="transmembrane region" description="Helical" evidence="1">
    <location>
        <begin position="73"/>
        <end position="91"/>
    </location>
</feature>
<feature type="transmembrane region" description="Helical" evidence="1">
    <location>
        <begin position="5"/>
        <end position="26"/>
    </location>
</feature>
<keyword evidence="1" id="KW-0812">Transmembrane</keyword>
<comment type="caution">
    <text evidence="2">The sequence shown here is derived from an EMBL/GenBank/DDBJ whole genome shotgun (WGS) entry which is preliminary data.</text>
</comment>
<protein>
    <submittedName>
        <fullName evidence="2">DUF2938 domain-containing protein</fullName>
    </submittedName>
</protein>
<proteinExistence type="predicted"/>
<dbReference type="RefSeq" id="WP_261175271.1">
    <property type="nucleotide sequence ID" value="NZ_JAFCYX010000020.1"/>
</dbReference>
<keyword evidence="3" id="KW-1185">Reference proteome</keyword>
<accession>A0ABU8V3Y2</accession>